<evidence type="ECO:0000256" key="1">
    <source>
        <dbReference type="SAM" id="SignalP"/>
    </source>
</evidence>
<keyword evidence="3" id="KW-1185">Reference proteome</keyword>
<sequence>MRAGTKARTPGTVQTRLPWWALALAAAAFTVFCTLLAAPATADPGPDPAASGAVERVVAFVRLALGQEAP</sequence>
<dbReference type="RefSeq" id="WP_190023545.1">
    <property type="nucleotide sequence ID" value="NZ_BMUT01000010.1"/>
</dbReference>
<dbReference type="EMBL" id="BMUT01000010">
    <property type="protein sequence ID" value="GGX94245.1"/>
    <property type="molecule type" value="Genomic_DNA"/>
</dbReference>
<name>A0ABQ2YW86_9ACTN</name>
<reference evidence="3" key="1">
    <citation type="journal article" date="2019" name="Int. J. Syst. Evol. Microbiol.">
        <title>The Global Catalogue of Microorganisms (GCM) 10K type strain sequencing project: providing services to taxonomists for standard genome sequencing and annotation.</title>
        <authorList>
            <consortium name="The Broad Institute Genomics Platform"/>
            <consortium name="The Broad Institute Genome Sequencing Center for Infectious Disease"/>
            <person name="Wu L."/>
            <person name="Ma J."/>
        </authorList>
    </citation>
    <scope>NUCLEOTIDE SEQUENCE [LARGE SCALE GENOMIC DNA]</scope>
    <source>
        <strain evidence="3">JCM 4586</strain>
    </source>
</reference>
<comment type="caution">
    <text evidence="2">The sequence shown here is derived from an EMBL/GenBank/DDBJ whole genome shotgun (WGS) entry which is preliminary data.</text>
</comment>
<organism evidence="2 3">
    <name type="scientific">Streptomyces hiroshimensis</name>
    <dbReference type="NCBI Taxonomy" id="66424"/>
    <lineage>
        <taxon>Bacteria</taxon>
        <taxon>Bacillati</taxon>
        <taxon>Actinomycetota</taxon>
        <taxon>Actinomycetes</taxon>
        <taxon>Kitasatosporales</taxon>
        <taxon>Streptomycetaceae</taxon>
        <taxon>Streptomyces</taxon>
    </lineage>
</organism>
<feature type="signal peptide" evidence="1">
    <location>
        <begin position="1"/>
        <end position="42"/>
    </location>
</feature>
<dbReference type="Proteomes" id="UP000659223">
    <property type="component" value="Unassembled WGS sequence"/>
</dbReference>
<protein>
    <submittedName>
        <fullName evidence="2">Uncharacterized protein</fullName>
    </submittedName>
</protein>
<accession>A0ABQ2YW86</accession>
<evidence type="ECO:0000313" key="3">
    <source>
        <dbReference type="Proteomes" id="UP000659223"/>
    </source>
</evidence>
<feature type="chain" id="PRO_5046536558" evidence="1">
    <location>
        <begin position="43"/>
        <end position="70"/>
    </location>
</feature>
<keyword evidence="1" id="KW-0732">Signal</keyword>
<evidence type="ECO:0000313" key="2">
    <source>
        <dbReference type="EMBL" id="GGX94245.1"/>
    </source>
</evidence>
<proteinExistence type="predicted"/>
<gene>
    <name evidence="2" type="ORF">GCM10010324_45090</name>
</gene>